<feature type="domain" description="Quinate/shikimate 5-dehydrogenase/glutamyl-tRNA reductase" evidence="16">
    <location>
        <begin position="170"/>
        <end position="301"/>
    </location>
</feature>
<dbReference type="InterPro" id="IPR000343">
    <property type="entry name" value="4pyrrol_synth_GluRdtase"/>
</dbReference>
<comment type="catalytic activity">
    <reaction evidence="7 8 13">
        <text>(S)-4-amino-5-oxopentanoate + tRNA(Glu) + NADP(+) = L-glutamyl-tRNA(Glu) + NADPH + H(+)</text>
        <dbReference type="Rhea" id="RHEA:12344"/>
        <dbReference type="Rhea" id="RHEA-COMP:9663"/>
        <dbReference type="Rhea" id="RHEA-COMP:9680"/>
        <dbReference type="ChEBI" id="CHEBI:15378"/>
        <dbReference type="ChEBI" id="CHEBI:57501"/>
        <dbReference type="ChEBI" id="CHEBI:57783"/>
        <dbReference type="ChEBI" id="CHEBI:58349"/>
        <dbReference type="ChEBI" id="CHEBI:78442"/>
        <dbReference type="ChEBI" id="CHEBI:78520"/>
        <dbReference type="EC" id="1.2.1.70"/>
    </reaction>
</comment>
<feature type="binding site" evidence="8 10">
    <location>
        <position position="109"/>
    </location>
    <ligand>
        <name>substrate</name>
    </ligand>
</feature>
<comment type="similarity">
    <text evidence="2 8 13">Belongs to the glutamyl-tRNA reductase family.</text>
</comment>
<comment type="miscellaneous">
    <text evidence="8">During catalysis, the active site Cys acts as a nucleophile attacking the alpha-carbonyl group of tRNA-bound glutamate with the formation of a thioester intermediate between enzyme and glutamate, and the concomitant release of tRNA(Glu). The thioester intermediate is finally reduced by direct hydride transfer from NADPH, to form the product GSA.</text>
</comment>
<dbReference type="InterPro" id="IPR036343">
    <property type="entry name" value="GluRdtase_N_sf"/>
</dbReference>
<dbReference type="NCBIfam" id="TIGR01035">
    <property type="entry name" value="hemA"/>
    <property type="match status" value="1"/>
</dbReference>
<dbReference type="NCBIfam" id="NF000744">
    <property type="entry name" value="PRK00045.1-3"/>
    <property type="match status" value="1"/>
</dbReference>
<keyword evidence="6 8" id="KW-0627">Porphyrin biosynthesis</keyword>
<evidence type="ECO:0000256" key="13">
    <source>
        <dbReference type="RuleBase" id="RU000584"/>
    </source>
</evidence>
<keyword evidence="19" id="KW-1185">Reference proteome</keyword>
<feature type="active site" description="Nucleophile" evidence="8 9">
    <location>
        <position position="50"/>
    </location>
</feature>
<evidence type="ECO:0000313" key="19">
    <source>
        <dbReference type="Proteomes" id="UP000013968"/>
    </source>
</evidence>
<evidence type="ECO:0000256" key="2">
    <source>
        <dbReference type="ARBA" id="ARBA00005916"/>
    </source>
</evidence>
<keyword evidence="4 8" id="KW-0521">NADP</keyword>
<evidence type="ECO:0000256" key="9">
    <source>
        <dbReference type="PIRSR" id="PIRSR000445-1"/>
    </source>
</evidence>
<dbReference type="AlphaFoldDB" id="R4SWF0"/>
<evidence type="ECO:0000256" key="4">
    <source>
        <dbReference type="ARBA" id="ARBA00022857"/>
    </source>
</evidence>
<evidence type="ECO:0000256" key="12">
    <source>
        <dbReference type="PIRSR" id="PIRSR000445-4"/>
    </source>
</evidence>
<dbReference type="InterPro" id="IPR036291">
    <property type="entry name" value="NAD(P)-bd_dom_sf"/>
</dbReference>
<evidence type="ECO:0000256" key="11">
    <source>
        <dbReference type="PIRSR" id="PIRSR000445-3"/>
    </source>
</evidence>
<protein>
    <recommendedName>
        <fullName evidence="3 8">Glutamyl-tRNA reductase</fullName>
        <shortName evidence="8">GluTR</shortName>
        <ecNumber evidence="3 8">1.2.1.70</ecNumber>
    </recommendedName>
</protein>
<evidence type="ECO:0000256" key="3">
    <source>
        <dbReference type="ARBA" id="ARBA00012970"/>
    </source>
</evidence>
<organism evidence="18 19">
    <name type="scientific">Amycolatopsis keratiniphila</name>
    <dbReference type="NCBI Taxonomy" id="129921"/>
    <lineage>
        <taxon>Bacteria</taxon>
        <taxon>Bacillati</taxon>
        <taxon>Actinomycetota</taxon>
        <taxon>Actinomycetes</taxon>
        <taxon>Pseudonocardiales</taxon>
        <taxon>Pseudonocardiaceae</taxon>
        <taxon>Amycolatopsis</taxon>
        <taxon>Amycolatopsis japonica group</taxon>
    </lineage>
</organism>
<dbReference type="InterPro" id="IPR018214">
    <property type="entry name" value="GluRdtase_CS"/>
</dbReference>
<dbReference type="Pfam" id="PF00745">
    <property type="entry name" value="GlutR_dimer"/>
    <property type="match status" value="1"/>
</dbReference>
<dbReference type="PIRSF" id="PIRSF000445">
    <property type="entry name" value="4pyrrol_synth_GluRdtase"/>
    <property type="match status" value="1"/>
</dbReference>
<dbReference type="Gene3D" id="3.40.50.720">
    <property type="entry name" value="NAD(P)-binding Rossmann-like Domain"/>
    <property type="match status" value="1"/>
</dbReference>
<dbReference type="RefSeq" id="WP_016330927.1">
    <property type="nucleotide sequence ID" value="NC_021252.1"/>
</dbReference>
<dbReference type="HAMAP" id="MF_00087">
    <property type="entry name" value="Glu_tRNA_reductase"/>
    <property type="match status" value="1"/>
</dbReference>
<dbReference type="PANTHER" id="PTHR43013">
    <property type="entry name" value="GLUTAMYL-TRNA REDUCTASE"/>
    <property type="match status" value="1"/>
</dbReference>
<dbReference type="Gene3D" id="3.30.460.30">
    <property type="entry name" value="Glutamyl-tRNA reductase, N-terminal domain"/>
    <property type="match status" value="1"/>
</dbReference>
<evidence type="ECO:0000256" key="6">
    <source>
        <dbReference type="ARBA" id="ARBA00023244"/>
    </source>
</evidence>
<evidence type="ECO:0000256" key="1">
    <source>
        <dbReference type="ARBA" id="ARBA00005059"/>
    </source>
</evidence>
<dbReference type="EMBL" id="CP003410">
    <property type="protein sequence ID" value="AGM03072.1"/>
    <property type="molecule type" value="Genomic_DNA"/>
</dbReference>
<name>R4SWF0_9PSEU</name>
<dbReference type="Pfam" id="PF05201">
    <property type="entry name" value="GlutR_N"/>
    <property type="match status" value="1"/>
</dbReference>
<dbReference type="PATRIC" id="fig|1156913.3.peg.493"/>
<dbReference type="InterPro" id="IPR015895">
    <property type="entry name" value="4pyrrol_synth_GluRdtase_N"/>
</dbReference>
<evidence type="ECO:0000256" key="10">
    <source>
        <dbReference type="PIRSR" id="PIRSR000445-2"/>
    </source>
</evidence>
<comment type="subunit">
    <text evidence="8">Homodimer.</text>
</comment>
<comment type="domain">
    <text evidence="8">Possesses an unusual extended V-shaped dimeric structure with each monomer consisting of three distinct domains arranged along a curved 'spinal' alpha-helix. The N-terminal catalytic domain specifically recognizes the glutamate moiety of the substrate. The second domain is the NADPH-binding domain, and the third C-terminal domain is responsible for dimerization.</text>
</comment>
<dbReference type="Pfam" id="PF01488">
    <property type="entry name" value="Shikimate_DH"/>
    <property type="match status" value="1"/>
</dbReference>
<dbReference type="InterPro" id="IPR015896">
    <property type="entry name" value="4pyrrol_synth_GluRdtase_dimer"/>
</dbReference>
<evidence type="ECO:0000259" key="17">
    <source>
        <dbReference type="Pfam" id="PF05201"/>
    </source>
</evidence>
<evidence type="ECO:0000259" key="15">
    <source>
        <dbReference type="Pfam" id="PF00745"/>
    </source>
</evidence>
<keyword evidence="5 8" id="KW-0560">Oxidoreductase</keyword>
<accession>R4SWF0</accession>
<dbReference type="InterPro" id="IPR006151">
    <property type="entry name" value="Shikm_DH/Glu-tRNA_Rdtase"/>
</dbReference>
<dbReference type="SUPFAM" id="SSF69075">
    <property type="entry name" value="Glutamyl tRNA-reductase dimerization domain"/>
    <property type="match status" value="1"/>
</dbReference>
<dbReference type="HOGENOM" id="CLU_035113_4_0_11"/>
<dbReference type="GO" id="GO:0019353">
    <property type="term" value="P:protoporphyrinogen IX biosynthetic process from glutamate"/>
    <property type="evidence" value="ECO:0007669"/>
    <property type="project" value="TreeGrafter"/>
</dbReference>
<evidence type="ECO:0000259" key="16">
    <source>
        <dbReference type="Pfam" id="PF01488"/>
    </source>
</evidence>
<comment type="pathway">
    <text evidence="1 8 13">Porphyrin-containing compound metabolism; protoporphyrin-IX biosynthesis; 5-aminolevulinate from L-glutamyl-tRNA(Glu): step 1/2.</text>
</comment>
<evidence type="ECO:0000256" key="5">
    <source>
        <dbReference type="ARBA" id="ARBA00023002"/>
    </source>
</evidence>
<dbReference type="GO" id="GO:0008883">
    <property type="term" value="F:glutamyl-tRNA reductase activity"/>
    <property type="evidence" value="ECO:0007669"/>
    <property type="project" value="UniProtKB-UniRule"/>
</dbReference>
<feature type="region of interest" description="Disordered" evidence="14">
    <location>
        <begin position="423"/>
        <end position="466"/>
    </location>
</feature>
<dbReference type="FunFam" id="3.30.460.30:FF:000001">
    <property type="entry name" value="Glutamyl-tRNA reductase"/>
    <property type="match status" value="1"/>
</dbReference>
<feature type="binding site" evidence="8 10">
    <location>
        <begin position="49"/>
        <end position="52"/>
    </location>
    <ligand>
        <name>substrate</name>
    </ligand>
</feature>
<dbReference type="UniPathway" id="UPA00251">
    <property type="reaction ID" value="UER00316"/>
</dbReference>
<dbReference type="CDD" id="cd05213">
    <property type="entry name" value="NAD_bind_Glutamyl_tRNA_reduct"/>
    <property type="match status" value="1"/>
</dbReference>
<dbReference type="GO" id="GO:0050661">
    <property type="term" value="F:NADP binding"/>
    <property type="evidence" value="ECO:0007669"/>
    <property type="project" value="InterPro"/>
</dbReference>
<sequence length="466" mass="49016">MSVLAVGLSHRSAELNTLERVAVPATDVTKVLHELQQAEHVSEAILVSTCNRIEVYAVVETFHGGLNDVSDVLARQAGMQPADLYDSLYVHYAGAAIEHLFSVTSGLDSMVVGETQILGQIRSSYATAREAGTVGRTLHELIQTTLRVGKRVHTETGLDQLGASVVSEALAAAGDIAGKHALIIGAGSMGALTASQLRKSGIGEITIANRTEARAARLAAASVEQGVPAKAVQMSGIADAVAEADVVVCCTGAQAAVFTAAHVPARAGRPLVVCDLGLPRDVDHDVATLADVTVVDLETIQRRMREAGTPTTERQTAKANGIVLDEVREYLAGQRSAEVTPTVTALRRRAAEVVDAELLRLDNRLPDLDAGVREEVGRTVRRVVDKLLHAPTVRVKQLAAETADTDYANALRELFCLDPQAPAAVASPTAPKGDSGERGPIPPSGIEPSRALGPEAPLSRRQGAEQ</sequence>
<evidence type="ECO:0000256" key="8">
    <source>
        <dbReference type="HAMAP-Rule" id="MF_00087"/>
    </source>
</evidence>
<dbReference type="SUPFAM" id="SSF69742">
    <property type="entry name" value="Glutamyl tRNA-reductase catalytic, N-terminal domain"/>
    <property type="match status" value="1"/>
</dbReference>
<evidence type="ECO:0000313" key="18">
    <source>
        <dbReference type="EMBL" id="AGM03072.1"/>
    </source>
</evidence>
<dbReference type="KEGG" id="aoi:AORI_0483"/>
<dbReference type="EC" id="1.2.1.70" evidence="3 8"/>
<feature type="binding site" evidence="8 10">
    <location>
        <position position="120"/>
    </location>
    <ligand>
        <name>substrate</name>
    </ligand>
</feature>
<evidence type="ECO:0000256" key="14">
    <source>
        <dbReference type="SAM" id="MobiDB-lite"/>
    </source>
</evidence>
<comment type="function">
    <text evidence="8">Catalyzes the NADPH-dependent reduction of glutamyl-tRNA(Glu) to glutamate 1-semialdehyde (GSA).</text>
</comment>
<feature type="binding site" evidence="8 11">
    <location>
        <begin position="185"/>
        <end position="190"/>
    </location>
    <ligand>
        <name>NADP(+)</name>
        <dbReference type="ChEBI" id="CHEBI:58349"/>
    </ligand>
</feature>
<feature type="domain" description="Tetrapyrrole biosynthesis glutamyl-tRNA reductase dimerisation" evidence="15">
    <location>
        <begin position="318"/>
        <end position="417"/>
    </location>
</feature>
<evidence type="ECO:0000256" key="7">
    <source>
        <dbReference type="ARBA" id="ARBA00047464"/>
    </source>
</evidence>
<proteinExistence type="inferred from homology"/>
<feature type="domain" description="Glutamyl-tRNA reductase N-terminal" evidence="17">
    <location>
        <begin position="6"/>
        <end position="156"/>
    </location>
</feature>
<dbReference type="SUPFAM" id="SSF51735">
    <property type="entry name" value="NAD(P)-binding Rossmann-fold domains"/>
    <property type="match status" value="1"/>
</dbReference>
<gene>
    <name evidence="8 18" type="primary">hemA</name>
    <name evidence="18" type="ORF">AORI_0483</name>
</gene>
<feature type="site" description="Important for activity" evidence="8 12">
    <location>
        <position position="99"/>
    </location>
</feature>
<dbReference type="PANTHER" id="PTHR43013:SF1">
    <property type="entry name" value="GLUTAMYL-TRNA REDUCTASE"/>
    <property type="match status" value="1"/>
</dbReference>
<dbReference type="Proteomes" id="UP000013968">
    <property type="component" value="Chromosome"/>
</dbReference>
<reference evidence="18 19" key="1">
    <citation type="journal article" date="2013" name="BMC Genomics">
        <title>ContigScape: a Cytoscape plugin facilitating microbial genome gap closing.</title>
        <authorList>
            <person name="Tang B."/>
            <person name="Wang Q."/>
            <person name="Yang M."/>
            <person name="Xie F."/>
            <person name="Zhu Y."/>
            <person name="Zhuo Y."/>
            <person name="Wang S."/>
            <person name="Gao H."/>
            <person name="Ding X."/>
            <person name="Zhang L."/>
            <person name="Zhao G."/>
            <person name="Zheng H."/>
        </authorList>
    </citation>
    <scope>NUCLEOTIDE SEQUENCE [LARGE SCALE GENOMIC DNA]</scope>
    <source>
        <strain evidence="18 19">HCCB10007</strain>
    </source>
</reference>
<feature type="binding site" evidence="8 10">
    <location>
        <begin position="114"/>
        <end position="116"/>
    </location>
    <ligand>
        <name>substrate</name>
    </ligand>
</feature>
<dbReference type="InterPro" id="IPR036453">
    <property type="entry name" value="GluRdtase_dimer_dom_sf"/>
</dbReference>
<dbReference type="PROSITE" id="PS00747">
    <property type="entry name" value="GLUTR"/>
    <property type="match status" value="1"/>
</dbReference>